<proteinExistence type="predicted"/>
<dbReference type="EMBL" id="RCWN01000001">
    <property type="protein sequence ID" value="RLQ87548.1"/>
    <property type="molecule type" value="Genomic_DNA"/>
</dbReference>
<evidence type="ECO:0000256" key="1">
    <source>
        <dbReference type="SAM" id="SignalP"/>
    </source>
</evidence>
<protein>
    <submittedName>
        <fullName evidence="2">DUF922 domain-containing protein</fullName>
    </submittedName>
</protein>
<dbReference type="Proteomes" id="UP000281094">
    <property type="component" value="Unassembled WGS sequence"/>
</dbReference>
<keyword evidence="1" id="KW-0732">Signal</keyword>
<feature type="chain" id="PRO_5018290652" evidence="1">
    <location>
        <begin position="24"/>
        <end position="205"/>
    </location>
</feature>
<comment type="caution">
    <text evidence="2">The sequence shown here is derived from an EMBL/GenBank/DDBJ whole genome shotgun (WGS) entry which is preliminary data.</text>
</comment>
<dbReference type="InterPro" id="IPR010321">
    <property type="entry name" value="DUF922"/>
</dbReference>
<feature type="signal peptide" evidence="1">
    <location>
        <begin position="1"/>
        <end position="23"/>
    </location>
</feature>
<gene>
    <name evidence="2" type="ORF">D8780_04330</name>
</gene>
<organism evidence="2 3">
    <name type="scientific">Notoacmeibacter ruber</name>
    <dbReference type="NCBI Taxonomy" id="2670375"/>
    <lineage>
        <taxon>Bacteria</taxon>
        <taxon>Pseudomonadati</taxon>
        <taxon>Pseudomonadota</taxon>
        <taxon>Alphaproteobacteria</taxon>
        <taxon>Hyphomicrobiales</taxon>
        <taxon>Notoacmeibacteraceae</taxon>
        <taxon>Notoacmeibacter</taxon>
    </lineage>
</organism>
<evidence type="ECO:0000313" key="3">
    <source>
        <dbReference type="Proteomes" id="UP000281094"/>
    </source>
</evidence>
<keyword evidence="3" id="KW-1185">Reference proteome</keyword>
<name>A0A3L7J9W5_9HYPH</name>
<sequence length="205" mass="23128">MFGPAMSLRISCLAVLFVVSTLAGVATVQARVDLSESTQYYTAKGQTGKEVARHMARRGPRSGFLARAIAQTWYSPKIDGDLVLRDGVCRARDPAVKLHIRYTYPRLGPEAGPRLQKRWSAFMKGVVKHESQHAALARQMATRMDELLTGFAMRVEGRSCRAAQRELSRRLDAIWKAYDLRQNTFDRAEHRRGGEVDKLLRALVR</sequence>
<dbReference type="Pfam" id="PF06037">
    <property type="entry name" value="DUF922"/>
    <property type="match status" value="1"/>
</dbReference>
<evidence type="ECO:0000313" key="2">
    <source>
        <dbReference type="EMBL" id="RLQ87548.1"/>
    </source>
</evidence>
<accession>A0A3L7J9W5</accession>
<dbReference type="AlphaFoldDB" id="A0A3L7J9W5"/>
<reference evidence="2 3" key="1">
    <citation type="submission" date="2018-10" db="EMBL/GenBank/DDBJ databases">
        <title>Notoacmeibacter sp. M2BS9Y-3-1, whole genome shotgun sequence.</title>
        <authorList>
            <person name="Tuo L."/>
        </authorList>
    </citation>
    <scope>NUCLEOTIDE SEQUENCE [LARGE SCALE GENOMIC DNA]</scope>
    <source>
        <strain evidence="2 3">M2BS9Y-3-1</strain>
    </source>
</reference>